<evidence type="ECO:0000313" key="2">
    <source>
        <dbReference type="Proteomes" id="UP000319138"/>
    </source>
</evidence>
<dbReference type="AlphaFoldDB" id="A0A556RGH4"/>
<protein>
    <submittedName>
        <fullName evidence="1">Uncharacterized protein</fullName>
    </submittedName>
</protein>
<dbReference type="Proteomes" id="UP000319138">
    <property type="component" value="Unassembled WGS sequence"/>
</dbReference>
<dbReference type="EMBL" id="VMHL01000006">
    <property type="protein sequence ID" value="TSJ87991.1"/>
    <property type="molecule type" value="Genomic_DNA"/>
</dbReference>
<accession>A0A556RGH4</accession>
<sequence length="514" mass="55786">MSYEKLYQEAQANPVNFFDYEPTTGEEIKNAIGSTLAGGYTGLIAKPSTSLGGLMVYLSEKIDSATGAEKDSSTTQYLKNALASTVKDIQLMQETAQNKGRLNATLFAMSDVLSSFAGAGKFTKGAGKVSSIAGGVQGYADYEQGLAEGLDKNTAGEKALISGGAIALGGYVPLTMGFRFSPATKAWVESQSRLGKVYAYGDLALQDVTYTAGANMAIGAGQRGFTHELLKANGYNQMADQYQALDQDAMLLDAAFGMIFGGVAKYAELRQQHYIDAMLAKNNQLHQNEAAPGIPTDIESLNMHDQALNKAFDDMINDRPVDVDAIVKDGHFILKDNADWHNVISDAIAKRFPDEAMYYSKNGTPIPARIVNEIKQEIINKGKLSKQDKRDIVNLNNGIVPTHLTHKVTSQVDIKASELAETFDIYQQPETISDAEFNALKKNINVIQEGDTSDAINQILRDKPDMQISHIDENGIESFINARELLETANNEVSQAQADKSLYDAAVACMLRNA</sequence>
<comment type="caution">
    <text evidence="1">The sequence shown here is derived from an EMBL/GenBank/DDBJ whole genome shotgun (WGS) entry which is preliminary data.</text>
</comment>
<reference evidence="1 2" key="1">
    <citation type="submission" date="2019-07" db="EMBL/GenBank/DDBJ databases">
        <title>Gilliamella genomes.</title>
        <authorList>
            <person name="Zheng H."/>
        </authorList>
    </citation>
    <scope>NUCLEOTIDE SEQUENCE [LARGE SCALE GENOMIC DNA]</scope>
    <source>
        <strain evidence="1 2">W8131</strain>
    </source>
</reference>
<name>A0A556RGH4_9GAMM</name>
<gene>
    <name evidence="1" type="ORF">FPQ14_11655</name>
</gene>
<evidence type="ECO:0000313" key="1">
    <source>
        <dbReference type="EMBL" id="TSJ87991.1"/>
    </source>
</evidence>
<dbReference type="RefSeq" id="WP_144190373.1">
    <property type="nucleotide sequence ID" value="NZ_VMHL01000006.1"/>
</dbReference>
<proteinExistence type="predicted"/>
<organism evidence="1 2">
    <name type="scientific">Gilliamella apicola</name>
    <dbReference type="NCBI Taxonomy" id="1196095"/>
    <lineage>
        <taxon>Bacteria</taxon>
        <taxon>Pseudomonadati</taxon>
        <taxon>Pseudomonadota</taxon>
        <taxon>Gammaproteobacteria</taxon>
        <taxon>Orbales</taxon>
        <taxon>Orbaceae</taxon>
        <taxon>Gilliamella</taxon>
    </lineage>
</organism>